<comment type="caution">
    <text evidence="9">The sequence shown here is derived from an EMBL/GenBank/DDBJ whole genome shotgun (WGS) entry which is preliminary data.</text>
</comment>
<keyword evidence="6 8" id="KW-0472">Membrane</keyword>
<comment type="subcellular location">
    <subcellularLocation>
        <location evidence="1">Cell membrane</location>
        <topology evidence="1">Multi-pass membrane protein</topology>
    </subcellularLocation>
</comment>
<evidence type="ECO:0000256" key="5">
    <source>
        <dbReference type="ARBA" id="ARBA00022989"/>
    </source>
</evidence>
<gene>
    <name evidence="9" type="ORF">CJ199_10955</name>
</gene>
<dbReference type="NCBIfam" id="NF005929">
    <property type="entry name" value="PRK07946.1"/>
    <property type="match status" value="1"/>
</dbReference>
<accession>A0A2N6VL50</accession>
<sequence length="166" mass="17785">MSTSLILLITMGVLMACGVYLMLDRSLTRVLIGFLLLGNGVNVLIMLTAGPPGNPPITDGVDLSTAGMNDPLPHALILTAIVITFGISAFMLALIYRSWRLVRAETIDDDIEDLATAQEQSLRLAEEAQTSENQDDTEFGDEADHPVPGAVDLDDDGTPEERGEST</sequence>
<evidence type="ECO:0000256" key="4">
    <source>
        <dbReference type="ARBA" id="ARBA00022692"/>
    </source>
</evidence>
<reference evidence="9 10" key="1">
    <citation type="submission" date="2017-09" db="EMBL/GenBank/DDBJ databases">
        <title>Bacterial strain isolated from the female urinary microbiota.</title>
        <authorList>
            <person name="Thomas-White K."/>
            <person name="Kumar N."/>
            <person name="Forster S."/>
            <person name="Putonti C."/>
            <person name="Lawley T."/>
            <person name="Wolfe A.J."/>
        </authorList>
    </citation>
    <scope>NUCLEOTIDE SEQUENCE [LARGE SCALE GENOMIC DNA]</scope>
    <source>
        <strain evidence="9 10">UMB1301</strain>
    </source>
</reference>
<dbReference type="InterPro" id="IPR039428">
    <property type="entry name" value="NUOK/Mnh_C1-like"/>
</dbReference>
<proteinExistence type="inferred from homology"/>
<dbReference type="Gene3D" id="1.10.287.3510">
    <property type="match status" value="1"/>
</dbReference>
<dbReference type="Proteomes" id="UP000235598">
    <property type="component" value="Unassembled WGS sequence"/>
</dbReference>
<evidence type="ECO:0000256" key="6">
    <source>
        <dbReference type="ARBA" id="ARBA00023136"/>
    </source>
</evidence>
<evidence type="ECO:0000313" key="10">
    <source>
        <dbReference type="Proteomes" id="UP000235598"/>
    </source>
</evidence>
<dbReference type="RefSeq" id="WP_102239503.1">
    <property type="nucleotide sequence ID" value="NZ_BAAAIM010000003.1"/>
</dbReference>
<evidence type="ECO:0000256" key="3">
    <source>
        <dbReference type="ARBA" id="ARBA00022475"/>
    </source>
</evidence>
<evidence type="ECO:0000313" key="9">
    <source>
        <dbReference type="EMBL" id="PMD04865.1"/>
    </source>
</evidence>
<evidence type="ECO:0000256" key="2">
    <source>
        <dbReference type="ARBA" id="ARBA00010388"/>
    </source>
</evidence>
<dbReference type="PANTHER" id="PTHR34583:SF2">
    <property type="entry name" value="ANTIPORTER SUBUNIT MNHC2-RELATED"/>
    <property type="match status" value="1"/>
</dbReference>
<feature type="region of interest" description="Disordered" evidence="7">
    <location>
        <begin position="120"/>
        <end position="166"/>
    </location>
</feature>
<dbReference type="EMBL" id="PNHK01000004">
    <property type="protein sequence ID" value="PMD04865.1"/>
    <property type="molecule type" value="Genomic_DNA"/>
</dbReference>
<name>A0A2N6VL50_9MICO</name>
<dbReference type="GO" id="GO:0005886">
    <property type="term" value="C:plasma membrane"/>
    <property type="evidence" value="ECO:0007669"/>
    <property type="project" value="UniProtKB-SubCell"/>
</dbReference>
<dbReference type="AlphaFoldDB" id="A0A2N6VL50"/>
<feature type="transmembrane region" description="Helical" evidence="8">
    <location>
        <begin position="72"/>
        <end position="96"/>
    </location>
</feature>
<dbReference type="OrthoDB" id="9799219at2"/>
<keyword evidence="4 8" id="KW-0812">Transmembrane</keyword>
<keyword evidence="3" id="KW-1003">Cell membrane</keyword>
<organism evidence="9 10">
    <name type="scientific">Brevibacterium paucivorans</name>
    <dbReference type="NCBI Taxonomy" id="170994"/>
    <lineage>
        <taxon>Bacteria</taxon>
        <taxon>Bacillati</taxon>
        <taxon>Actinomycetota</taxon>
        <taxon>Actinomycetes</taxon>
        <taxon>Micrococcales</taxon>
        <taxon>Brevibacteriaceae</taxon>
        <taxon>Brevibacterium</taxon>
    </lineage>
</organism>
<evidence type="ECO:0000256" key="1">
    <source>
        <dbReference type="ARBA" id="ARBA00004651"/>
    </source>
</evidence>
<evidence type="ECO:0000256" key="8">
    <source>
        <dbReference type="SAM" id="Phobius"/>
    </source>
</evidence>
<dbReference type="InterPro" id="IPR050601">
    <property type="entry name" value="CPA3_antiporter_subunitC"/>
</dbReference>
<keyword evidence="5 8" id="KW-1133">Transmembrane helix</keyword>
<feature type="transmembrane region" description="Helical" evidence="8">
    <location>
        <begin position="6"/>
        <end position="23"/>
    </location>
</feature>
<dbReference type="Pfam" id="PF00420">
    <property type="entry name" value="Oxidored_q2"/>
    <property type="match status" value="1"/>
</dbReference>
<feature type="transmembrane region" description="Helical" evidence="8">
    <location>
        <begin position="30"/>
        <end position="52"/>
    </location>
</feature>
<protein>
    <submittedName>
        <fullName evidence="9">Na(+)/H(+) antiporter subunit C</fullName>
    </submittedName>
</protein>
<comment type="similarity">
    <text evidence="2">Belongs to the CPA3 antiporters (TC 2.A.63) subunit C family.</text>
</comment>
<dbReference type="PANTHER" id="PTHR34583">
    <property type="entry name" value="ANTIPORTER SUBUNIT MNHC2-RELATED"/>
    <property type="match status" value="1"/>
</dbReference>
<evidence type="ECO:0000256" key="7">
    <source>
        <dbReference type="SAM" id="MobiDB-lite"/>
    </source>
</evidence>